<evidence type="ECO:0000313" key="1">
    <source>
        <dbReference type="EMBL" id="RHY05565.1"/>
    </source>
</evidence>
<sequence length="170" mass="19759">MKSTMSQATARRCMVHAGYKFGSWKKDVYVDVHERQGFVEYQKVFWSTWLSLSERMGAFGGAMDILESPNDVSQEQDVWVIHDESIFYDYDDGEMFGRIRPTQISPKRDVGAQLWCLTFFAHVMASGVQSRKRWKNPLRYLLDHMFTGPVALLGLANMQLLCEKQWFKVS</sequence>
<dbReference type="VEuPathDB" id="FungiDB:H257_19219"/>
<comment type="caution">
    <text evidence="1">The sequence shown here is derived from an EMBL/GenBank/DDBJ whole genome shotgun (WGS) entry which is preliminary data.</text>
</comment>
<dbReference type="EMBL" id="QUSZ01006488">
    <property type="protein sequence ID" value="RHY05565.1"/>
    <property type="molecule type" value="Genomic_DNA"/>
</dbReference>
<organism evidence="1 2">
    <name type="scientific">Aphanomyces astaci</name>
    <name type="common">Crayfish plague agent</name>
    <dbReference type="NCBI Taxonomy" id="112090"/>
    <lineage>
        <taxon>Eukaryota</taxon>
        <taxon>Sar</taxon>
        <taxon>Stramenopiles</taxon>
        <taxon>Oomycota</taxon>
        <taxon>Saprolegniomycetes</taxon>
        <taxon>Saprolegniales</taxon>
        <taxon>Verrucalvaceae</taxon>
        <taxon>Aphanomyces</taxon>
    </lineage>
</organism>
<name>A0A397AH56_APHAT</name>
<reference evidence="1 2" key="1">
    <citation type="submission" date="2018-08" db="EMBL/GenBank/DDBJ databases">
        <title>Aphanomyces genome sequencing and annotation.</title>
        <authorList>
            <person name="Minardi D."/>
            <person name="Oidtmann B."/>
            <person name="Van Der Giezen M."/>
            <person name="Studholme D.J."/>
        </authorList>
    </citation>
    <scope>NUCLEOTIDE SEQUENCE [LARGE SCALE GENOMIC DNA]</scope>
    <source>
        <strain evidence="1 2">Kv</strain>
    </source>
</reference>
<protein>
    <submittedName>
        <fullName evidence="1">Uncharacterized protein</fullName>
    </submittedName>
</protein>
<dbReference type="AlphaFoldDB" id="A0A397AH56"/>
<dbReference type="Proteomes" id="UP000265427">
    <property type="component" value="Unassembled WGS sequence"/>
</dbReference>
<accession>A0A397AH56</accession>
<evidence type="ECO:0000313" key="2">
    <source>
        <dbReference type="Proteomes" id="UP000265427"/>
    </source>
</evidence>
<proteinExistence type="predicted"/>
<gene>
    <name evidence="1" type="ORF">DYB36_013414</name>
</gene>